<keyword evidence="6" id="KW-0812">Transmembrane</keyword>
<dbReference type="InterPro" id="IPR000727">
    <property type="entry name" value="T_SNARE_dom"/>
</dbReference>
<dbReference type="PROSITE" id="PS50885">
    <property type="entry name" value="HAMP"/>
    <property type="match status" value="1"/>
</dbReference>
<dbReference type="GO" id="GO:0004888">
    <property type="term" value="F:transmembrane signaling receptor activity"/>
    <property type="evidence" value="ECO:0007669"/>
    <property type="project" value="InterPro"/>
</dbReference>
<dbReference type="AlphaFoldDB" id="A0A1D8K688"/>
<evidence type="ECO:0000256" key="4">
    <source>
        <dbReference type="ARBA" id="ARBA00029447"/>
    </source>
</evidence>
<protein>
    <recommendedName>
        <fullName evidence="12">Methyl-accepting chemotaxis protein</fullName>
    </recommendedName>
</protein>
<name>A0A1D8K688_9GAMM</name>
<dbReference type="SMART" id="SM00283">
    <property type="entry name" value="MA"/>
    <property type="match status" value="1"/>
</dbReference>
<dbReference type="GO" id="GO:0005886">
    <property type="term" value="C:plasma membrane"/>
    <property type="evidence" value="ECO:0007669"/>
    <property type="project" value="UniProtKB-SubCell"/>
</dbReference>
<comment type="similarity">
    <text evidence="4">Belongs to the methyl-accepting chemotaxis (MCP) protein family.</text>
</comment>
<dbReference type="Pfam" id="PF00672">
    <property type="entry name" value="HAMP"/>
    <property type="match status" value="1"/>
</dbReference>
<keyword evidence="6" id="KW-0472">Membrane</keyword>
<evidence type="ECO:0000256" key="2">
    <source>
        <dbReference type="ARBA" id="ARBA00022519"/>
    </source>
</evidence>
<dbReference type="PRINTS" id="PR00260">
    <property type="entry name" value="CHEMTRNSDUCR"/>
</dbReference>
<feature type="domain" description="T-SNARE coiled-coil homology" evidence="8">
    <location>
        <begin position="451"/>
        <end position="513"/>
    </location>
</feature>
<keyword evidence="2" id="KW-1003">Cell membrane</keyword>
<feature type="domain" description="HAMP" evidence="9">
    <location>
        <begin position="206"/>
        <end position="259"/>
    </location>
</feature>
<dbReference type="CDD" id="cd11386">
    <property type="entry name" value="MCP_signal"/>
    <property type="match status" value="1"/>
</dbReference>
<gene>
    <name evidence="10" type="ORF">BJI67_04840</name>
</gene>
<evidence type="ECO:0008006" key="12">
    <source>
        <dbReference type="Google" id="ProtNLM"/>
    </source>
</evidence>
<dbReference type="KEGG" id="aaeo:BJI67_04840"/>
<reference evidence="10 11" key="1">
    <citation type="submission" date="2016-09" db="EMBL/GenBank/DDBJ databases">
        <title>Acidihalobacter prosperus V6 (DSM14174).</title>
        <authorList>
            <person name="Khaleque H.N."/>
            <person name="Ramsay J.P."/>
            <person name="Murphy R.J.T."/>
            <person name="Kaksonen A.H."/>
            <person name="Boxall N.J."/>
            <person name="Watkin E.L.J."/>
        </authorList>
    </citation>
    <scope>NUCLEOTIDE SEQUENCE [LARGE SCALE GENOMIC DNA]</scope>
    <source>
        <strain evidence="10 11">V6</strain>
    </source>
</reference>
<feature type="transmembrane region" description="Helical" evidence="6">
    <location>
        <begin position="6"/>
        <end position="30"/>
    </location>
</feature>
<evidence type="ECO:0000313" key="11">
    <source>
        <dbReference type="Proteomes" id="UP000095342"/>
    </source>
</evidence>
<dbReference type="GO" id="GO:0007165">
    <property type="term" value="P:signal transduction"/>
    <property type="evidence" value="ECO:0007669"/>
    <property type="project" value="UniProtKB-KW"/>
</dbReference>
<dbReference type="SUPFAM" id="SSF58104">
    <property type="entry name" value="Methyl-accepting chemotaxis protein (MCP) signaling domain"/>
    <property type="match status" value="1"/>
</dbReference>
<evidence type="ECO:0000256" key="1">
    <source>
        <dbReference type="ARBA" id="ARBA00004429"/>
    </source>
</evidence>
<evidence type="ECO:0000313" key="10">
    <source>
        <dbReference type="EMBL" id="AOV16487.1"/>
    </source>
</evidence>
<keyword evidence="3 5" id="KW-0807">Transducer</keyword>
<accession>A0A1D8K688</accession>
<evidence type="ECO:0000259" key="7">
    <source>
        <dbReference type="PROSITE" id="PS50111"/>
    </source>
</evidence>
<keyword evidence="2" id="KW-0997">Cell inner membrane</keyword>
<feature type="transmembrane region" description="Helical" evidence="6">
    <location>
        <begin position="185"/>
        <end position="205"/>
    </location>
</feature>
<dbReference type="Gene3D" id="1.10.287.950">
    <property type="entry name" value="Methyl-accepting chemotaxis protein"/>
    <property type="match status" value="1"/>
</dbReference>
<proteinExistence type="inferred from homology"/>
<dbReference type="CDD" id="cd06225">
    <property type="entry name" value="HAMP"/>
    <property type="match status" value="1"/>
</dbReference>
<evidence type="ECO:0000256" key="3">
    <source>
        <dbReference type="ARBA" id="ARBA00023224"/>
    </source>
</evidence>
<dbReference type="Proteomes" id="UP000095342">
    <property type="component" value="Chromosome"/>
</dbReference>
<organism evidence="10 11">
    <name type="scientific">Acidihalobacter aeolianus</name>
    <dbReference type="NCBI Taxonomy" id="2792603"/>
    <lineage>
        <taxon>Bacteria</taxon>
        <taxon>Pseudomonadati</taxon>
        <taxon>Pseudomonadota</taxon>
        <taxon>Gammaproteobacteria</taxon>
        <taxon>Chromatiales</taxon>
        <taxon>Ectothiorhodospiraceae</taxon>
        <taxon>Acidihalobacter</taxon>
    </lineage>
</organism>
<evidence type="ECO:0000256" key="5">
    <source>
        <dbReference type="PROSITE-ProRule" id="PRU00284"/>
    </source>
</evidence>
<dbReference type="InterPro" id="IPR004089">
    <property type="entry name" value="MCPsignal_dom"/>
</dbReference>
<dbReference type="FunFam" id="1.10.287.950:FF:000001">
    <property type="entry name" value="Methyl-accepting chemotaxis sensory transducer"/>
    <property type="match status" value="1"/>
</dbReference>
<dbReference type="Pfam" id="PF00015">
    <property type="entry name" value="MCPsignal"/>
    <property type="match status" value="1"/>
</dbReference>
<dbReference type="PROSITE" id="PS50111">
    <property type="entry name" value="CHEMOTAXIS_TRANSDUC_2"/>
    <property type="match status" value="1"/>
</dbReference>
<dbReference type="EMBL" id="CP017448">
    <property type="protein sequence ID" value="AOV16487.1"/>
    <property type="molecule type" value="Genomic_DNA"/>
</dbReference>
<keyword evidence="11" id="KW-1185">Reference proteome</keyword>
<evidence type="ECO:0000256" key="6">
    <source>
        <dbReference type="SAM" id="Phobius"/>
    </source>
</evidence>
<dbReference type="SMART" id="SM00304">
    <property type="entry name" value="HAMP"/>
    <property type="match status" value="1"/>
</dbReference>
<comment type="subcellular location">
    <subcellularLocation>
        <location evidence="1">Cell inner membrane</location>
        <topology evidence="1">Multi-pass membrane protein</topology>
    </subcellularLocation>
</comment>
<dbReference type="InterPro" id="IPR003660">
    <property type="entry name" value="HAMP_dom"/>
</dbReference>
<dbReference type="PANTHER" id="PTHR32089">
    <property type="entry name" value="METHYL-ACCEPTING CHEMOTAXIS PROTEIN MCPB"/>
    <property type="match status" value="1"/>
</dbReference>
<dbReference type="PANTHER" id="PTHR32089:SF120">
    <property type="entry name" value="METHYL-ACCEPTING CHEMOTAXIS PROTEIN TLPQ"/>
    <property type="match status" value="1"/>
</dbReference>
<keyword evidence="6" id="KW-1133">Transmembrane helix</keyword>
<evidence type="ECO:0000259" key="8">
    <source>
        <dbReference type="PROSITE" id="PS50192"/>
    </source>
</evidence>
<feature type="domain" description="Methyl-accepting transducer" evidence="7">
    <location>
        <begin position="264"/>
        <end position="500"/>
    </location>
</feature>
<sequence>MKNASLVFKFAIMGLAVAVTMLIAATFILYNTNGIRTDSAKLRDLDIPTMEYAYEMQISVIQVQQFFSDAGATRQADSLRDDIKSANQYAGRFRDLIAKLSALSPENKAQYAEMLEKFNRYYQVGEKMADAYVNQGTDAGNRMMDSFDQAASALFNVVDPFVRDAQNKAHHLLLQQRHAVVGTQWTLLITFVAMIALLAVVAVLLTRTIRKIPVVSSELKRIAAGDLGGKDLTHTSNDEIGQLCVGLNAMRAQLKEIMHNVTQSAERIAEFSEQLAGSIGNTETAISNQVSEVSQIAAAMHEMSATSHEVAKNANDSASAAHKANQDVVEGNQAVSEAVQAIRAVARDIEHVSNVIHQVDESSVNIGSILDVIREITDQTNLLALNAAIEAARAGEAGRGFAVVADEVRTLATRTQQSTQEIQNMISTLQTAAQNAVQAMTASQKTVGQSVDLAATSGDRLTAISNSVGTISNMTSQIATAAEEQSSVSQEMNKNISNISLATEQTEESAHQIAEAGRKMSTLAAELQQLVSKFRV</sequence>
<dbReference type="InterPro" id="IPR004090">
    <property type="entry name" value="Chemotax_Me-accpt_rcpt"/>
</dbReference>
<evidence type="ECO:0000259" key="9">
    <source>
        <dbReference type="PROSITE" id="PS50885"/>
    </source>
</evidence>
<dbReference type="PROSITE" id="PS50192">
    <property type="entry name" value="T_SNARE"/>
    <property type="match status" value="1"/>
</dbReference>
<dbReference type="GO" id="GO:0006935">
    <property type="term" value="P:chemotaxis"/>
    <property type="evidence" value="ECO:0007669"/>
    <property type="project" value="InterPro"/>
</dbReference>